<keyword evidence="3" id="KW-1185">Reference proteome</keyword>
<gene>
    <name evidence="2" type="ORF">H920_04536</name>
</gene>
<proteinExistence type="predicted"/>
<protein>
    <submittedName>
        <fullName evidence="2">Uncharacterized protein</fullName>
    </submittedName>
</protein>
<feature type="region of interest" description="Disordered" evidence="1">
    <location>
        <begin position="51"/>
        <end position="106"/>
    </location>
</feature>
<feature type="compositionally biased region" description="Basic and acidic residues" evidence="1">
    <location>
        <begin position="55"/>
        <end position="78"/>
    </location>
</feature>
<sequence>MPCRTESALNKPLAAVTAPVATICYSNPPHTQPMTHSRILLVTFPCGCWVITSDTGREGGKKGGGDQTGRERERQEEKEKEEEKEEDEEDKKEDEDEKKKQKKWEG</sequence>
<dbReference type="Proteomes" id="UP000028990">
    <property type="component" value="Unassembled WGS sequence"/>
</dbReference>
<evidence type="ECO:0000256" key="1">
    <source>
        <dbReference type="SAM" id="MobiDB-lite"/>
    </source>
</evidence>
<evidence type="ECO:0000313" key="2">
    <source>
        <dbReference type="EMBL" id="KFO34052.1"/>
    </source>
</evidence>
<dbReference type="AlphaFoldDB" id="A0A091DSG7"/>
<name>A0A091DSG7_FUKDA</name>
<reference evidence="2 3" key="1">
    <citation type="submission" date="2013-11" db="EMBL/GenBank/DDBJ databases">
        <title>The Damaraland mole rat (Fukomys damarensis) genome and evolution of African mole rats.</title>
        <authorList>
            <person name="Gladyshev V.N."/>
            <person name="Fang X."/>
        </authorList>
    </citation>
    <scope>NUCLEOTIDE SEQUENCE [LARGE SCALE GENOMIC DNA]</scope>
    <source>
        <tissue evidence="2">Liver</tissue>
    </source>
</reference>
<evidence type="ECO:0000313" key="3">
    <source>
        <dbReference type="Proteomes" id="UP000028990"/>
    </source>
</evidence>
<accession>A0A091DSG7</accession>
<feature type="compositionally biased region" description="Acidic residues" evidence="1">
    <location>
        <begin position="79"/>
        <end position="96"/>
    </location>
</feature>
<feature type="compositionally biased region" description="Basic and acidic residues" evidence="1">
    <location>
        <begin position="97"/>
        <end position="106"/>
    </location>
</feature>
<dbReference type="EMBL" id="KN122017">
    <property type="protein sequence ID" value="KFO34052.1"/>
    <property type="molecule type" value="Genomic_DNA"/>
</dbReference>
<organism evidence="2 3">
    <name type="scientific">Fukomys damarensis</name>
    <name type="common">Damaraland mole rat</name>
    <name type="synonym">Cryptomys damarensis</name>
    <dbReference type="NCBI Taxonomy" id="885580"/>
    <lineage>
        <taxon>Eukaryota</taxon>
        <taxon>Metazoa</taxon>
        <taxon>Chordata</taxon>
        <taxon>Craniata</taxon>
        <taxon>Vertebrata</taxon>
        <taxon>Euteleostomi</taxon>
        <taxon>Mammalia</taxon>
        <taxon>Eutheria</taxon>
        <taxon>Euarchontoglires</taxon>
        <taxon>Glires</taxon>
        <taxon>Rodentia</taxon>
        <taxon>Hystricomorpha</taxon>
        <taxon>Bathyergidae</taxon>
        <taxon>Fukomys</taxon>
    </lineage>
</organism>